<reference evidence="1 2" key="1">
    <citation type="journal article" date="2013" name="Genome Announc.">
        <title>Draft Genome Sequence of the Lignocellulose Decomposer Thermobifida fusca Strain TM51.</title>
        <authorList>
            <person name="Toth A."/>
            <person name="Barna T."/>
            <person name="Nagy I."/>
            <person name="Horvath B."/>
            <person name="Nagy I."/>
            <person name="Tancsics A."/>
            <person name="Kriszt B."/>
            <person name="Baka E."/>
            <person name="Fekete C."/>
            <person name="Kukolya J."/>
        </authorList>
    </citation>
    <scope>NUCLEOTIDE SEQUENCE [LARGE SCALE GENOMIC DNA]</scope>
    <source>
        <strain evidence="1 2">TM51</strain>
    </source>
</reference>
<dbReference type="AlphaFoldDB" id="A0A9P2T9I3"/>
<accession>A0A9P2T9I3</accession>
<keyword evidence="2" id="KW-1185">Reference proteome</keyword>
<evidence type="ECO:0008006" key="3">
    <source>
        <dbReference type="Google" id="ProtNLM"/>
    </source>
</evidence>
<gene>
    <name evidence="1" type="ORF">TM51_12745</name>
</gene>
<dbReference type="Proteomes" id="UP000014184">
    <property type="component" value="Unassembled WGS sequence"/>
</dbReference>
<evidence type="ECO:0000313" key="2">
    <source>
        <dbReference type="Proteomes" id="UP000014184"/>
    </source>
</evidence>
<dbReference type="SUPFAM" id="SSF48452">
    <property type="entry name" value="TPR-like"/>
    <property type="match status" value="1"/>
</dbReference>
<dbReference type="InterPro" id="IPR011990">
    <property type="entry name" value="TPR-like_helical_dom_sf"/>
</dbReference>
<evidence type="ECO:0000313" key="1">
    <source>
        <dbReference type="EMBL" id="EOR70409.1"/>
    </source>
</evidence>
<organism evidence="1 2">
    <name type="scientific">Thermobifida fusca TM51</name>
    <dbReference type="NCBI Taxonomy" id="1169414"/>
    <lineage>
        <taxon>Bacteria</taxon>
        <taxon>Bacillati</taxon>
        <taxon>Actinomycetota</taxon>
        <taxon>Actinomycetes</taxon>
        <taxon>Streptosporangiales</taxon>
        <taxon>Nocardiopsidaceae</taxon>
        <taxon>Thermobifida</taxon>
    </lineage>
</organism>
<dbReference type="RefSeq" id="WP_011292903.1">
    <property type="nucleotide sequence ID" value="NZ_AOSG01000072.1"/>
</dbReference>
<comment type="caution">
    <text evidence="1">The sequence shown here is derived from an EMBL/GenBank/DDBJ whole genome shotgun (WGS) entry which is preliminary data.</text>
</comment>
<protein>
    <recommendedName>
        <fullName evidence="3">Tetratricopeptide repeat protein</fullName>
    </recommendedName>
</protein>
<sequence>MQPNTERPSVDALLEAVDHVWNDVDRLRDLVRSALHEGFGPEVLPAAQRVRELDPDLDRGMVLYALALRACGRHDEAERELIRHIKGRGGHADTWFALVPLAERRGSTRDVATALANALRCDPDHREALVWGWRYHARQHGAEQADAWLAEQAPRSWRATLMLGERALHRGELDSALELFTAACTRGARHGEPLRRAARALAAQGHDTECISLVLSHWKASHGPLPLVTAIEAQLRLGRISDAVLAVARLRGLGEAERDHPEVAEVCRKVEQLRVHHGL</sequence>
<name>A0A9P2T9I3_THEFU</name>
<dbReference type="Gene3D" id="1.25.40.10">
    <property type="entry name" value="Tetratricopeptide repeat domain"/>
    <property type="match status" value="1"/>
</dbReference>
<dbReference type="EMBL" id="AOSG01000072">
    <property type="protein sequence ID" value="EOR70409.1"/>
    <property type="molecule type" value="Genomic_DNA"/>
</dbReference>
<proteinExistence type="predicted"/>